<evidence type="ECO:0000313" key="9">
    <source>
        <dbReference type="EMBL" id="AIT60023.1"/>
    </source>
</evidence>
<feature type="transmembrane region" description="Helical" evidence="7">
    <location>
        <begin position="191"/>
        <end position="219"/>
    </location>
</feature>
<feature type="transmembrane region" description="Helical" evidence="7">
    <location>
        <begin position="31"/>
        <end position="49"/>
    </location>
</feature>
<dbReference type="InterPro" id="IPR035906">
    <property type="entry name" value="MetI-like_sf"/>
</dbReference>
<keyword evidence="2 7" id="KW-0813">Transport</keyword>
<dbReference type="GO" id="GO:0055085">
    <property type="term" value="P:transmembrane transport"/>
    <property type="evidence" value="ECO:0007669"/>
    <property type="project" value="InterPro"/>
</dbReference>
<dbReference type="EMBL" id="CP006764">
    <property type="protein sequence ID" value="AIT60023.1"/>
    <property type="molecule type" value="Genomic_DNA"/>
</dbReference>
<dbReference type="eggNOG" id="COG0600">
    <property type="taxonomic scope" value="Bacteria"/>
</dbReference>
<dbReference type="PANTHER" id="PTHR30151">
    <property type="entry name" value="ALKANE SULFONATE ABC TRANSPORTER-RELATED, MEMBRANE SUBUNIT"/>
    <property type="match status" value="1"/>
</dbReference>
<dbReference type="PANTHER" id="PTHR30151:SF0">
    <property type="entry name" value="ABC TRANSPORTER PERMEASE PROTEIN MJ0413-RELATED"/>
    <property type="match status" value="1"/>
</dbReference>
<evidence type="ECO:0000256" key="5">
    <source>
        <dbReference type="ARBA" id="ARBA00022989"/>
    </source>
</evidence>
<keyword evidence="10" id="KW-1185">Reference proteome</keyword>
<keyword evidence="5 7" id="KW-1133">Transmembrane helix</keyword>
<dbReference type="AlphaFoldDB" id="A0A097ID13"/>
<dbReference type="KEGG" id="cdo:CDOO_00915"/>
<evidence type="ECO:0000256" key="6">
    <source>
        <dbReference type="ARBA" id="ARBA00023136"/>
    </source>
</evidence>
<organism evidence="9 10">
    <name type="scientific">Corynebacterium doosanense CAU 212 = DSM 45436</name>
    <dbReference type="NCBI Taxonomy" id="558173"/>
    <lineage>
        <taxon>Bacteria</taxon>
        <taxon>Bacillati</taxon>
        <taxon>Actinomycetota</taxon>
        <taxon>Actinomycetes</taxon>
        <taxon>Mycobacteriales</taxon>
        <taxon>Corynebacteriaceae</taxon>
        <taxon>Corynebacterium</taxon>
    </lineage>
</organism>
<feature type="transmembrane region" description="Helical" evidence="7">
    <location>
        <begin position="88"/>
        <end position="108"/>
    </location>
</feature>
<evidence type="ECO:0000256" key="2">
    <source>
        <dbReference type="ARBA" id="ARBA00022448"/>
    </source>
</evidence>
<protein>
    <submittedName>
        <fullName evidence="9">ABC transporter permease</fullName>
    </submittedName>
</protein>
<sequence length="281" mass="30175">MSVAAVKDRAPVTGSRRKPLLPLPTNFRSRLIYGIVGTLLTLGAAQLLVSTQIIDERFVPLPTTALARLLELAWTPVFWAGVGGTMQGWAMGLFLAIVIALPLGFLIGTNDYLFAATRPVVEFLRPIPSVALIPVAILMLGIGMESKVFLVTLACLWPLLIQTIYGLRAIDPTLTATAQSFRIPRRLQLRSIVLPAILPYLATGFRIAATVALIVAVTAELVIGSPGIGGDILLAQSSGAVVTLYALVFAAGLIGVILNVLLQIVERRLLRWHPTYREAAP</sequence>
<dbReference type="Proteomes" id="UP000029914">
    <property type="component" value="Chromosome"/>
</dbReference>
<feature type="transmembrane region" description="Helical" evidence="7">
    <location>
        <begin position="148"/>
        <end position="170"/>
    </location>
</feature>
<accession>A0A097ID13</accession>
<dbReference type="PROSITE" id="PS50928">
    <property type="entry name" value="ABC_TM1"/>
    <property type="match status" value="1"/>
</dbReference>
<gene>
    <name evidence="9" type="ORF">CDOO_00915</name>
</gene>
<dbReference type="RefSeq" id="WP_018023059.1">
    <property type="nucleotide sequence ID" value="NZ_AQUX01000027.1"/>
</dbReference>
<evidence type="ECO:0000256" key="3">
    <source>
        <dbReference type="ARBA" id="ARBA00022475"/>
    </source>
</evidence>
<proteinExistence type="inferred from homology"/>
<evidence type="ECO:0000256" key="4">
    <source>
        <dbReference type="ARBA" id="ARBA00022692"/>
    </source>
</evidence>
<evidence type="ECO:0000256" key="7">
    <source>
        <dbReference type="RuleBase" id="RU363032"/>
    </source>
</evidence>
<keyword evidence="4 7" id="KW-0812">Transmembrane</keyword>
<dbReference type="SUPFAM" id="SSF161098">
    <property type="entry name" value="MetI-like"/>
    <property type="match status" value="1"/>
</dbReference>
<comment type="subcellular location">
    <subcellularLocation>
        <location evidence="1 7">Cell membrane</location>
        <topology evidence="1 7">Multi-pass membrane protein</topology>
    </subcellularLocation>
</comment>
<dbReference type="Pfam" id="PF00528">
    <property type="entry name" value="BPD_transp_1"/>
    <property type="match status" value="1"/>
</dbReference>
<feature type="transmembrane region" description="Helical" evidence="7">
    <location>
        <begin position="239"/>
        <end position="262"/>
    </location>
</feature>
<dbReference type="CDD" id="cd06261">
    <property type="entry name" value="TM_PBP2"/>
    <property type="match status" value="1"/>
</dbReference>
<name>A0A097ID13_9CORY</name>
<feature type="domain" description="ABC transmembrane type-1" evidence="8">
    <location>
        <begin position="82"/>
        <end position="266"/>
    </location>
</feature>
<dbReference type="STRING" id="558173.CDOO_00915"/>
<evidence type="ECO:0000256" key="1">
    <source>
        <dbReference type="ARBA" id="ARBA00004651"/>
    </source>
</evidence>
<comment type="similarity">
    <text evidence="7">Belongs to the binding-protein-dependent transport system permease family.</text>
</comment>
<dbReference type="GO" id="GO:0005886">
    <property type="term" value="C:plasma membrane"/>
    <property type="evidence" value="ECO:0007669"/>
    <property type="project" value="UniProtKB-SubCell"/>
</dbReference>
<feature type="transmembrane region" description="Helical" evidence="7">
    <location>
        <begin position="120"/>
        <end position="142"/>
    </location>
</feature>
<evidence type="ECO:0000313" key="10">
    <source>
        <dbReference type="Proteomes" id="UP000029914"/>
    </source>
</evidence>
<dbReference type="HOGENOM" id="CLU_046113_1_3_11"/>
<dbReference type="Gene3D" id="1.10.3720.10">
    <property type="entry name" value="MetI-like"/>
    <property type="match status" value="1"/>
</dbReference>
<keyword evidence="6 7" id="KW-0472">Membrane</keyword>
<keyword evidence="3" id="KW-1003">Cell membrane</keyword>
<evidence type="ECO:0000259" key="8">
    <source>
        <dbReference type="PROSITE" id="PS50928"/>
    </source>
</evidence>
<dbReference type="OrthoDB" id="3173654at2"/>
<dbReference type="InterPro" id="IPR000515">
    <property type="entry name" value="MetI-like"/>
</dbReference>
<reference evidence="9 10" key="1">
    <citation type="submission" date="2013-09" db="EMBL/GenBank/DDBJ databases">
        <title>Complete genome sequence of Corynebacterium doosanense CAU 212(T) (=DSM 45436(T)), isolated from activated sludge.</title>
        <authorList>
            <person name="Schaffert L."/>
            <person name="Albersmeier A."/>
            <person name="Kalinowski J."/>
            <person name="Ruckert C."/>
        </authorList>
    </citation>
    <scope>NUCLEOTIDE SEQUENCE [LARGE SCALE GENOMIC DNA]</scope>
    <source>
        <strain evidence="9 10">CAU 212</strain>
    </source>
</reference>